<keyword evidence="3" id="KW-1185">Reference proteome</keyword>
<accession>A0A183AF83</accession>
<proteinExistence type="predicted"/>
<name>A0A183AF83_9TREM</name>
<evidence type="ECO:0000313" key="3">
    <source>
        <dbReference type="Proteomes" id="UP000272942"/>
    </source>
</evidence>
<evidence type="ECO:0000313" key="2">
    <source>
        <dbReference type="EMBL" id="VDP76051.1"/>
    </source>
</evidence>
<gene>
    <name evidence="2" type="ORF">ECPE_LOCUS5618</name>
</gene>
<dbReference type="WBParaSite" id="ECPE_0000563101-mRNA-1">
    <property type="protein sequence ID" value="ECPE_0000563101-mRNA-1"/>
    <property type="gene ID" value="ECPE_0000563101"/>
</dbReference>
<protein>
    <submittedName>
        <fullName evidence="2 4">Uncharacterized protein</fullName>
    </submittedName>
</protein>
<evidence type="ECO:0000313" key="4">
    <source>
        <dbReference type="WBParaSite" id="ECPE_0000563101-mRNA-1"/>
    </source>
</evidence>
<organism evidence="4">
    <name type="scientific">Echinostoma caproni</name>
    <dbReference type="NCBI Taxonomy" id="27848"/>
    <lineage>
        <taxon>Eukaryota</taxon>
        <taxon>Metazoa</taxon>
        <taxon>Spiralia</taxon>
        <taxon>Lophotrochozoa</taxon>
        <taxon>Platyhelminthes</taxon>
        <taxon>Trematoda</taxon>
        <taxon>Digenea</taxon>
        <taxon>Plagiorchiida</taxon>
        <taxon>Echinostomata</taxon>
        <taxon>Echinostomatoidea</taxon>
        <taxon>Echinostomatidae</taxon>
        <taxon>Echinostoma</taxon>
    </lineage>
</organism>
<reference evidence="4" key="1">
    <citation type="submission" date="2016-06" db="UniProtKB">
        <authorList>
            <consortium name="WormBaseParasite"/>
        </authorList>
    </citation>
    <scope>IDENTIFICATION</scope>
</reference>
<dbReference type="EMBL" id="UZAN01042492">
    <property type="protein sequence ID" value="VDP76051.1"/>
    <property type="molecule type" value="Genomic_DNA"/>
</dbReference>
<reference evidence="2 3" key="2">
    <citation type="submission" date="2018-11" db="EMBL/GenBank/DDBJ databases">
        <authorList>
            <consortium name="Pathogen Informatics"/>
        </authorList>
    </citation>
    <scope>NUCLEOTIDE SEQUENCE [LARGE SCALE GENOMIC DNA]</scope>
    <source>
        <strain evidence="2 3">Egypt</strain>
    </source>
</reference>
<evidence type="ECO:0000256" key="1">
    <source>
        <dbReference type="SAM" id="MobiDB-lite"/>
    </source>
</evidence>
<sequence>MYDHFYVSGSSRDPLRSADHNDVECASLLGFKPSGSQLQARVEPSLMYDFPLPIGGSPGTASTSAGPGLNTTSTAAASSPSQPLITGSDGEPTPLGTTVGGKLDKLIMPNATTIGVRSKTNALMEQKNNSKTISNYEATVDGVAINRKLSLLPTQPKGNKALKVTATIDKPPLTSVVNLGKDGGMDLDSWQMGPPESASGVPQYEEFLAIQNSFAITPPRLSIGSVERVDGRPKSRSHSPD</sequence>
<feature type="region of interest" description="Disordered" evidence="1">
    <location>
        <begin position="58"/>
        <end position="94"/>
    </location>
</feature>
<feature type="compositionally biased region" description="Low complexity" evidence="1">
    <location>
        <begin position="59"/>
        <end position="79"/>
    </location>
</feature>
<dbReference type="Proteomes" id="UP000272942">
    <property type="component" value="Unassembled WGS sequence"/>
</dbReference>
<dbReference type="AlphaFoldDB" id="A0A183AF83"/>